<organism evidence="4">
    <name type="scientific">Aphanomyces invadans</name>
    <dbReference type="NCBI Taxonomy" id="157072"/>
    <lineage>
        <taxon>Eukaryota</taxon>
        <taxon>Sar</taxon>
        <taxon>Stramenopiles</taxon>
        <taxon>Oomycota</taxon>
        <taxon>Saprolegniomycetes</taxon>
        <taxon>Saprolegniales</taxon>
        <taxon>Verrucalvaceae</taxon>
        <taxon>Aphanomyces</taxon>
    </lineage>
</organism>
<dbReference type="InterPro" id="IPR001245">
    <property type="entry name" value="Ser-Thr/Tyr_kinase_cat_dom"/>
</dbReference>
<name>A0A024TYW3_9STRA</name>
<dbReference type="Pfam" id="PF07714">
    <property type="entry name" value="PK_Tyr_Ser-Thr"/>
    <property type="match status" value="1"/>
</dbReference>
<sequence>MSVLVLGATSAAAPCPYAAYRTTICRSYCVQPDAALCIVDGNCKELVSYTRHNVIKDPITSADILVVRGPADYLAELPLLANTIFQYSSANIKLVGDLTNTTLGDAIQLRIVSNRGISFARATFPSSLSALSIENNGLTDLPPSIPYASLSDFDASNNQLTSIANVDFRRAKALAFRGNPALTSFANVRLSPALTSLDFGGAVLTTFLVDESSFRALDSLTMFRVSAIDVSATCRLPNAPRFFKRDTICVIPDPSASDGGGSTSSVPPQFGWMVALAIGDGFVLGVAAWFIYTRRQRRIATPAAVRPSGQAKSRSVRPPTLTSSTPNVLRGSVAPLPIHMDDLALVRLDESKLRKSHVVARGAYGEVWYGEYKRDPVAVKCMLPGKRAASDVQCLVDEITRTVKLTSPYIAHTIGASWATPAALEMVVEWMDRGDLKQGLDQTKPPTDPSTAFP</sequence>
<dbReference type="RefSeq" id="XP_008872239.1">
    <property type="nucleotide sequence ID" value="XM_008874017.1"/>
</dbReference>
<dbReference type="InterPro" id="IPR011009">
    <property type="entry name" value="Kinase-like_dom_sf"/>
</dbReference>
<dbReference type="SUPFAM" id="SSF52058">
    <property type="entry name" value="L domain-like"/>
    <property type="match status" value="1"/>
</dbReference>
<gene>
    <name evidence="4" type="ORF">H310_08316</name>
</gene>
<dbReference type="InterPro" id="IPR051681">
    <property type="entry name" value="Ser/Thr_Kinases-Pseudokinases"/>
</dbReference>
<dbReference type="InterPro" id="IPR000719">
    <property type="entry name" value="Prot_kinase_dom"/>
</dbReference>
<dbReference type="EMBL" id="KI913968">
    <property type="protein sequence ID" value="ETV98811.1"/>
    <property type="molecule type" value="Genomic_DNA"/>
</dbReference>
<dbReference type="PANTHER" id="PTHR44329">
    <property type="entry name" value="SERINE/THREONINE-PROTEIN KINASE TNNI3K-RELATED"/>
    <property type="match status" value="1"/>
</dbReference>
<evidence type="ECO:0000313" key="4">
    <source>
        <dbReference type="EMBL" id="ETV98811.1"/>
    </source>
</evidence>
<dbReference type="Gene3D" id="3.30.200.20">
    <property type="entry name" value="Phosphorylase Kinase, domain 1"/>
    <property type="match status" value="1"/>
</dbReference>
<dbReference type="OrthoDB" id="76147at2759"/>
<dbReference type="PANTHER" id="PTHR44329:SF214">
    <property type="entry name" value="PROTEIN KINASE DOMAIN-CONTAINING PROTEIN"/>
    <property type="match status" value="1"/>
</dbReference>
<dbReference type="VEuPathDB" id="FungiDB:H310_08316"/>
<accession>A0A024TYW3</accession>
<dbReference type="Gene3D" id="3.80.10.10">
    <property type="entry name" value="Ribonuclease Inhibitor"/>
    <property type="match status" value="1"/>
</dbReference>
<keyword evidence="2" id="KW-1133">Transmembrane helix</keyword>
<evidence type="ECO:0000256" key="2">
    <source>
        <dbReference type="SAM" id="Phobius"/>
    </source>
</evidence>
<feature type="transmembrane region" description="Helical" evidence="2">
    <location>
        <begin position="270"/>
        <end position="292"/>
    </location>
</feature>
<dbReference type="GO" id="GO:0004674">
    <property type="term" value="F:protein serine/threonine kinase activity"/>
    <property type="evidence" value="ECO:0007669"/>
    <property type="project" value="TreeGrafter"/>
</dbReference>
<feature type="region of interest" description="Disordered" evidence="1">
    <location>
        <begin position="302"/>
        <end position="328"/>
    </location>
</feature>
<dbReference type="AlphaFoldDB" id="A0A024TYW3"/>
<evidence type="ECO:0000256" key="1">
    <source>
        <dbReference type="SAM" id="MobiDB-lite"/>
    </source>
</evidence>
<dbReference type="GeneID" id="20085366"/>
<evidence type="ECO:0000259" key="3">
    <source>
        <dbReference type="PROSITE" id="PS50011"/>
    </source>
</evidence>
<protein>
    <recommendedName>
        <fullName evidence="3">Protein kinase domain-containing protein</fullName>
    </recommendedName>
</protein>
<dbReference type="SUPFAM" id="SSF56112">
    <property type="entry name" value="Protein kinase-like (PK-like)"/>
    <property type="match status" value="1"/>
</dbReference>
<keyword evidence="2" id="KW-0812">Transmembrane</keyword>
<dbReference type="GO" id="GO:0005524">
    <property type="term" value="F:ATP binding"/>
    <property type="evidence" value="ECO:0007669"/>
    <property type="project" value="InterPro"/>
</dbReference>
<dbReference type="InterPro" id="IPR032675">
    <property type="entry name" value="LRR_dom_sf"/>
</dbReference>
<dbReference type="STRING" id="157072.A0A024TYW3"/>
<feature type="domain" description="Protein kinase" evidence="3">
    <location>
        <begin position="353"/>
        <end position="454"/>
    </location>
</feature>
<dbReference type="PROSITE" id="PS50011">
    <property type="entry name" value="PROTEIN_KINASE_DOM"/>
    <property type="match status" value="1"/>
</dbReference>
<reference evidence="4" key="1">
    <citation type="submission" date="2013-12" db="EMBL/GenBank/DDBJ databases">
        <title>The Genome Sequence of Aphanomyces invadans NJM9701.</title>
        <authorList>
            <consortium name="The Broad Institute Genomics Platform"/>
            <person name="Russ C."/>
            <person name="Tyler B."/>
            <person name="van West P."/>
            <person name="Dieguez-Uribeondo J."/>
            <person name="Young S.K."/>
            <person name="Zeng Q."/>
            <person name="Gargeya S."/>
            <person name="Fitzgerald M."/>
            <person name="Abouelleil A."/>
            <person name="Alvarado L."/>
            <person name="Chapman S.B."/>
            <person name="Gainer-Dewar J."/>
            <person name="Goldberg J."/>
            <person name="Griggs A."/>
            <person name="Gujja S."/>
            <person name="Hansen M."/>
            <person name="Howarth C."/>
            <person name="Imamovic A."/>
            <person name="Ireland A."/>
            <person name="Larimer J."/>
            <person name="McCowan C."/>
            <person name="Murphy C."/>
            <person name="Pearson M."/>
            <person name="Poon T.W."/>
            <person name="Priest M."/>
            <person name="Roberts A."/>
            <person name="Saif S."/>
            <person name="Shea T."/>
            <person name="Sykes S."/>
            <person name="Wortman J."/>
            <person name="Nusbaum C."/>
            <person name="Birren B."/>
        </authorList>
    </citation>
    <scope>NUCLEOTIDE SEQUENCE [LARGE SCALE GENOMIC DNA]</scope>
    <source>
        <strain evidence="4">NJM9701</strain>
    </source>
</reference>
<keyword evidence="2" id="KW-0472">Membrane</keyword>
<proteinExistence type="predicted"/>